<comment type="caution">
    <text evidence="6">The sequence shown here is derived from an EMBL/GenBank/DDBJ whole genome shotgun (WGS) entry which is preliminary data.</text>
</comment>
<evidence type="ECO:0000256" key="1">
    <source>
        <dbReference type="ARBA" id="ARBA00008646"/>
    </source>
</evidence>
<keyword evidence="2" id="KW-0809">Transit peptide</keyword>
<dbReference type="CDD" id="cd02000">
    <property type="entry name" value="TPP_E1_PDC_ADC_BCADC"/>
    <property type="match status" value="1"/>
</dbReference>
<gene>
    <name evidence="6" type="ORF">PEVE_00003891</name>
</gene>
<dbReference type="InterPro" id="IPR050771">
    <property type="entry name" value="Alpha-ketoacid_DH_E1_comp"/>
</dbReference>
<feature type="domain" description="Dehydrogenase E1 component" evidence="5">
    <location>
        <begin position="112"/>
        <end position="338"/>
    </location>
</feature>
<dbReference type="SUPFAM" id="SSF52518">
    <property type="entry name" value="Thiamin diphosphate-binding fold (THDP-binding)"/>
    <property type="match status" value="1"/>
</dbReference>
<evidence type="ECO:0000313" key="6">
    <source>
        <dbReference type="EMBL" id="CAH3161333.1"/>
    </source>
</evidence>
<reference evidence="6 7" key="1">
    <citation type="submission" date="2022-05" db="EMBL/GenBank/DDBJ databases">
        <authorList>
            <consortium name="Genoscope - CEA"/>
            <person name="William W."/>
        </authorList>
    </citation>
    <scope>NUCLEOTIDE SEQUENCE [LARGE SCALE GENOMIC DNA]</scope>
</reference>
<dbReference type="Pfam" id="PF00676">
    <property type="entry name" value="E1_dh"/>
    <property type="match status" value="1"/>
</dbReference>
<comment type="catalytic activity">
    <reaction evidence="4">
        <text>N(6)-[(R)-lipoyl]-L-lysyl-[protein] + 3-methyl-2-oxobutanoate + H(+) = N(6)-[(R)-S(8)-2-methylpropanoyldihydrolipoyl]-L-lysyl-[protein] + CO2</text>
        <dbReference type="Rhea" id="RHEA:13457"/>
        <dbReference type="Rhea" id="RHEA-COMP:10474"/>
        <dbReference type="Rhea" id="RHEA-COMP:10497"/>
        <dbReference type="ChEBI" id="CHEBI:11851"/>
        <dbReference type="ChEBI" id="CHEBI:15378"/>
        <dbReference type="ChEBI" id="CHEBI:16526"/>
        <dbReference type="ChEBI" id="CHEBI:83099"/>
        <dbReference type="ChEBI" id="CHEBI:83142"/>
        <dbReference type="EC" id="1.2.4.4"/>
    </reaction>
</comment>
<keyword evidence="4" id="KW-0786">Thiamine pyrophosphate</keyword>
<proteinExistence type="inferred from homology"/>
<evidence type="ECO:0000259" key="5">
    <source>
        <dbReference type="Pfam" id="PF00676"/>
    </source>
</evidence>
<accession>A0ABN8QBN1</accession>
<dbReference type="PANTHER" id="PTHR43380">
    <property type="entry name" value="2-OXOISOVALERATE DEHYDROGENASE SUBUNIT ALPHA, MITOCHONDRIAL"/>
    <property type="match status" value="1"/>
</dbReference>
<evidence type="ECO:0000256" key="2">
    <source>
        <dbReference type="ARBA" id="ARBA00022946"/>
    </source>
</evidence>
<protein>
    <recommendedName>
        <fullName evidence="4">2-oxoisovalerate dehydrogenase subunit alpha</fullName>
        <ecNumber evidence="4">1.2.4.4</ecNumber>
    </recommendedName>
    <alternativeName>
        <fullName evidence="4">Branched-chain alpha-keto acid dehydrogenase E1 component alpha chain</fullName>
    </alternativeName>
</protein>
<dbReference type="InterPro" id="IPR001017">
    <property type="entry name" value="DH_E1"/>
</dbReference>
<organism evidence="6 7">
    <name type="scientific">Porites evermanni</name>
    <dbReference type="NCBI Taxonomy" id="104178"/>
    <lineage>
        <taxon>Eukaryota</taxon>
        <taxon>Metazoa</taxon>
        <taxon>Cnidaria</taxon>
        <taxon>Anthozoa</taxon>
        <taxon>Hexacorallia</taxon>
        <taxon>Scleractinia</taxon>
        <taxon>Fungiina</taxon>
        <taxon>Poritidae</taxon>
        <taxon>Porites</taxon>
    </lineage>
</organism>
<comment type="similarity">
    <text evidence="1 4">Belongs to the BCKDHA family.</text>
</comment>
<comment type="function">
    <text evidence="4">The branched-chain alpha-keto dehydrogenase complex catalyzes the overall conversion of alpha-keto acids to acyl-CoA and CO(2). It contains multiple copies of three enzymatic components: branched-chain alpha-keto acid decarboxylase (E1), lipoamide acyltransferase (E2) and lipoamide dehydrogenase (E3).</text>
</comment>
<keyword evidence="7" id="KW-1185">Reference proteome</keyword>
<name>A0ABN8QBN1_9CNID</name>
<dbReference type="InterPro" id="IPR029061">
    <property type="entry name" value="THDP-binding"/>
</dbReference>
<keyword evidence="3 4" id="KW-0560">Oxidoreductase</keyword>
<sequence length="338" mass="38189">MAAATWITRVAKRTTFFRPRETKKLLQLGAMPDARREFRLYSTVSEKVPKHEFQEKPRFPGAANAHYTEKMDFVNPDDGQIIPVYRVMDLNGKVLNESHDPKLKKETVQDMYKKMILFNTMERILYEAQRQGRISFYMTNYGEEGTHFGSAAALLPEDVIFAQYREAGVLMSRGFTIDEYMSQCFSNRNDNRKGRQMPVHYGSKDLNFVTISSPLATQMPQATGYAYAMKRAGTGNCVICYFGEGTASEGDAHAAFNFAATLEAPVVFFCRNNGYAISTPTDEQYRGDGIAGRGRGYGMMTIRVDGNDVFAVYNVTKAARDVAVNQERPILIEAMTYR</sequence>
<evidence type="ECO:0000256" key="3">
    <source>
        <dbReference type="ARBA" id="ARBA00023002"/>
    </source>
</evidence>
<dbReference type="EC" id="1.2.4.4" evidence="4"/>
<dbReference type="PANTHER" id="PTHR43380:SF1">
    <property type="entry name" value="2-OXOISOVALERATE DEHYDROGENASE SUBUNIT ALPHA, MITOCHONDRIAL"/>
    <property type="match status" value="1"/>
</dbReference>
<dbReference type="Proteomes" id="UP001159427">
    <property type="component" value="Unassembled WGS sequence"/>
</dbReference>
<dbReference type="EMBL" id="CALNXI010001237">
    <property type="protein sequence ID" value="CAH3161333.1"/>
    <property type="molecule type" value="Genomic_DNA"/>
</dbReference>
<evidence type="ECO:0000313" key="7">
    <source>
        <dbReference type="Proteomes" id="UP001159427"/>
    </source>
</evidence>
<evidence type="ECO:0000256" key="4">
    <source>
        <dbReference type="RuleBase" id="RU365014"/>
    </source>
</evidence>
<comment type="cofactor">
    <cofactor evidence="4">
        <name>thiamine diphosphate</name>
        <dbReference type="ChEBI" id="CHEBI:58937"/>
    </cofactor>
</comment>
<dbReference type="Gene3D" id="3.40.50.970">
    <property type="match status" value="1"/>
</dbReference>